<dbReference type="PANTHER" id="PTHR21240:SF32">
    <property type="entry name" value="AMIDOHYDROLASE-RELATED DOMAIN-CONTAINING PROTEIN"/>
    <property type="match status" value="1"/>
</dbReference>
<comment type="caution">
    <text evidence="6">The sequence shown here is derived from an EMBL/GenBank/DDBJ whole genome shotgun (WGS) entry which is preliminary data.</text>
</comment>
<organism evidence="6 7">
    <name type="scientific">Mycena rosella</name>
    <name type="common">Pink bonnet</name>
    <name type="synonym">Agaricus rosellus</name>
    <dbReference type="NCBI Taxonomy" id="1033263"/>
    <lineage>
        <taxon>Eukaryota</taxon>
        <taxon>Fungi</taxon>
        <taxon>Dikarya</taxon>
        <taxon>Basidiomycota</taxon>
        <taxon>Agaricomycotina</taxon>
        <taxon>Agaricomycetes</taxon>
        <taxon>Agaricomycetidae</taxon>
        <taxon>Agaricales</taxon>
        <taxon>Marasmiineae</taxon>
        <taxon>Mycenaceae</taxon>
        <taxon>Mycena</taxon>
    </lineage>
</organism>
<feature type="chain" id="PRO_5042059034" description="Amidohydrolase-related domain-containing protein" evidence="4">
    <location>
        <begin position="18"/>
        <end position="397"/>
    </location>
</feature>
<keyword evidence="1 3" id="KW-0210">Decarboxylase</keyword>
<evidence type="ECO:0000313" key="7">
    <source>
        <dbReference type="Proteomes" id="UP001221757"/>
    </source>
</evidence>
<name>A0AAD7D0A7_MYCRO</name>
<proteinExistence type="inferred from homology"/>
<evidence type="ECO:0000256" key="3">
    <source>
        <dbReference type="RuleBase" id="RU366045"/>
    </source>
</evidence>
<keyword evidence="7" id="KW-1185">Reference proteome</keyword>
<evidence type="ECO:0000256" key="2">
    <source>
        <dbReference type="ARBA" id="ARBA00023239"/>
    </source>
</evidence>
<protein>
    <recommendedName>
        <fullName evidence="5">Amidohydrolase-related domain-containing protein</fullName>
    </recommendedName>
</protein>
<evidence type="ECO:0000259" key="5">
    <source>
        <dbReference type="Pfam" id="PF04909"/>
    </source>
</evidence>
<dbReference type="InterPro" id="IPR006680">
    <property type="entry name" value="Amidohydro-rel"/>
</dbReference>
<dbReference type="SUPFAM" id="SSF51556">
    <property type="entry name" value="Metallo-dependent hydrolases"/>
    <property type="match status" value="1"/>
</dbReference>
<sequence>MRRVWVLLPILVRVVSSQYFTQLPLSESPGSDFIPDDPVAKAIVSRALKDGIVLSEFAFTGPALREIVFWSRFNASQFPRSLLEPAKKSTAIDVHAHYAPRWYGDIRQDPTEWTLRDHLVHMRNHSITESVFSVPNPNIFLGDEKATRAIARLLNENMAVLVQVLPRRFNFFATTPLPHVHGSITEARYALESLGALDVALSSNHEGLYLGDTLFTPFFSAMDNSRAIIFVHPTEASLVVNHTFVKANPTIHSPVLAEFYFETARTFLDLAISQTLANFTNLDFIISHLGGSFPSIIDRGIPPGPVLDEVMVALRTRCWWDSAGLTYGHQLGGLLAYNISPSYLLCGSDHPYVPSALVPAASEAIAASPFLNEQEKLQVRAGNAQRLFGGRKRRETV</sequence>
<dbReference type="InterPro" id="IPR032465">
    <property type="entry name" value="ACMSD"/>
</dbReference>
<feature type="domain" description="Amidohydrolase-related" evidence="5">
    <location>
        <begin position="92"/>
        <end position="389"/>
    </location>
</feature>
<dbReference type="AlphaFoldDB" id="A0AAD7D0A7"/>
<dbReference type="Gene3D" id="3.20.20.140">
    <property type="entry name" value="Metal-dependent hydrolases"/>
    <property type="match status" value="1"/>
</dbReference>
<dbReference type="InterPro" id="IPR032466">
    <property type="entry name" value="Metal_Hydrolase"/>
</dbReference>
<dbReference type="GO" id="GO:0016831">
    <property type="term" value="F:carboxy-lyase activity"/>
    <property type="evidence" value="ECO:0007669"/>
    <property type="project" value="UniProtKB-KW"/>
</dbReference>
<dbReference type="Proteomes" id="UP001221757">
    <property type="component" value="Unassembled WGS sequence"/>
</dbReference>
<keyword evidence="4" id="KW-0732">Signal</keyword>
<keyword evidence="2 3" id="KW-0456">Lyase</keyword>
<dbReference type="EMBL" id="JARKIE010000166">
    <property type="protein sequence ID" value="KAJ7672772.1"/>
    <property type="molecule type" value="Genomic_DNA"/>
</dbReference>
<dbReference type="GO" id="GO:0016787">
    <property type="term" value="F:hydrolase activity"/>
    <property type="evidence" value="ECO:0007669"/>
    <property type="project" value="InterPro"/>
</dbReference>
<dbReference type="Pfam" id="PF04909">
    <property type="entry name" value="Amidohydro_2"/>
    <property type="match status" value="1"/>
</dbReference>
<evidence type="ECO:0000313" key="6">
    <source>
        <dbReference type="EMBL" id="KAJ7672772.1"/>
    </source>
</evidence>
<comment type="similarity">
    <text evidence="3">Belongs to the metallo-dependent hydrolases superfamily.</text>
</comment>
<evidence type="ECO:0000256" key="4">
    <source>
        <dbReference type="SAM" id="SignalP"/>
    </source>
</evidence>
<dbReference type="GO" id="GO:0019748">
    <property type="term" value="P:secondary metabolic process"/>
    <property type="evidence" value="ECO:0007669"/>
    <property type="project" value="TreeGrafter"/>
</dbReference>
<accession>A0AAD7D0A7</accession>
<dbReference type="PANTHER" id="PTHR21240">
    <property type="entry name" value="2-AMINO-3-CARBOXYLMUCONATE-6-SEMIALDEHYDE DECARBOXYLASE"/>
    <property type="match status" value="1"/>
</dbReference>
<feature type="signal peptide" evidence="4">
    <location>
        <begin position="1"/>
        <end position="17"/>
    </location>
</feature>
<dbReference type="GO" id="GO:0005829">
    <property type="term" value="C:cytosol"/>
    <property type="evidence" value="ECO:0007669"/>
    <property type="project" value="TreeGrafter"/>
</dbReference>
<evidence type="ECO:0000256" key="1">
    <source>
        <dbReference type="ARBA" id="ARBA00022793"/>
    </source>
</evidence>
<reference evidence="6" key="1">
    <citation type="submission" date="2023-03" db="EMBL/GenBank/DDBJ databases">
        <title>Massive genome expansion in bonnet fungi (Mycena s.s.) driven by repeated elements and novel gene families across ecological guilds.</title>
        <authorList>
            <consortium name="Lawrence Berkeley National Laboratory"/>
            <person name="Harder C.B."/>
            <person name="Miyauchi S."/>
            <person name="Viragh M."/>
            <person name="Kuo A."/>
            <person name="Thoen E."/>
            <person name="Andreopoulos B."/>
            <person name="Lu D."/>
            <person name="Skrede I."/>
            <person name="Drula E."/>
            <person name="Henrissat B."/>
            <person name="Morin E."/>
            <person name="Kohler A."/>
            <person name="Barry K."/>
            <person name="LaButti K."/>
            <person name="Morin E."/>
            <person name="Salamov A."/>
            <person name="Lipzen A."/>
            <person name="Mereny Z."/>
            <person name="Hegedus B."/>
            <person name="Baldrian P."/>
            <person name="Stursova M."/>
            <person name="Weitz H."/>
            <person name="Taylor A."/>
            <person name="Grigoriev I.V."/>
            <person name="Nagy L.G."/>
            <person name="Martin F."/>
            <person name="Kauserud H."/>
        </authorList>
    </citation>
    <scope>NUCLEOTIDE SEQUENCE</scope>
    <source>
        <strain evidence="6">CBHHK067</strain>
    </source>
</reference>
<gene>
    <name evidence="6" type="ORF">B0H17DRAFT_178374</name>
</gene>